<organism evidence="2 3">
    <name type="scientific">Mugilogobius chulae</name>
    <name type="common">yellowstripe goby</name>
    <dbReference type="NCBI Taxonomy" id="88201"/>
    <lineage>
        <taxon>Eukaryota</taxon>
        <taxon>Metazoa</taxon>
        <taxon>Chordata</taxon>
        <taxon>Craniata</taxon>
        <taxon>Vertebrata</taxon>
        <taxon>Euteleostomi</taxon>
        <taxon>Actinopterygii</taxon>
        <taxon>Neopterygii</taxon>
        <taxon>Teleostei</taxon>
        <taxon>Neoteleostei</taxon>
        <taxon>Acanthomorphata</taxon>
        <taxon>Gobiaria</taxon>
        <taxon>Gobiiformes</taxon>
        <taxon>Gobioidei</taxon>
        <taxon>Gobiidae</taxon>
        <taxon>Gobionellinae</taxon>
        <taxon>Mugilogobius</taxon>
    </lineage>
</organism>
<feature type="compositionally biased region" description="Polar residues" evidence="1">
    <location>
        <begin position="28"/>
        <end position="43"/>
    </location>
</feature>
<evidence type="ECO:0000313" key="2">
    <source>
        <dbReference type="EMBL" id="KAK7901586.1"/>
    </source>
</evidence>
<dbReference type="AlphaFoldDB" id="A0AAW0NQH3"/>
<comment type="caution">
    <text evidence="2">The sequence shown here is derived from an EMBL/GenBank/DDBJ whole genome shotgun (WGS) entry which is preliminary data.</text>
</comment>
<keyword evidence="3" id="KW-1185">Reference proteome</keyword>
<dbReference type="EMBL" id="JBBPFD010000013">
    <property type="protein sequence ID" value="KAK7901586.1"/>
    <property type="molecule type" value="Genomic_DNA"/>
</dbReference>
<sequence>MVLCLVSVVNAHVEIIIPRRAQKGFASPSPQGASDTLQGSSAQVPDGPRASAIWSRFTVLACRCERDTHLLRALKQTATIRHSSRCTRSVGTRPWFRSSGLQTPLHSIQSHPMLCACLKQPLKRTEVLQVSQPASHQVLMRPAGSVLGPNQTGDGIVLAPSALYTPSCITPTPFPPDILENHGRLSTHGTFGNG</sequence>
<evidence type="ECO:0000256" key="1">
    <source>
        <dbReference type="SAM" id="MobiDB-lite"/>
    </source>
</evidence>
<dbReference type="Proteomes" id="UP001460270">
    <property type="component" value="Unassembled WGS sequence"/>
</dbReference>
<evidence type="ECO:0000313" key="3">
    <source>
        <dbReference type="Proteomes" id="UP001460270"/>
    </source>
</evidence>
<name>A0AAW0NQH3_9GOBI</name>
<reference evidence="3" key="1">
    <citation type="submission" date="2024-04" db="EMBL/GenBank/DDBJ databases">
        <title>Salinicola lusitanus LLJ914,a marine bacterium isolated from the Okinawa Trough.</title>
        <authorList>
            <person name="Li J."/>
        </authorList>
    </citation>
    <scope>NUCLEOTIDE SEQUENCE [LARGE SCALE GENOMIC DNA]</scope>
</reference>
<feature type="region of interest" description="Disordered" evidence="1">
    <location>
        <begin position="24"/>
        <end position="45"/>
    </location>
</feature>
<accession>A0AAW0NQH3</accession>
<proteinExistence type="predicted"/>
<protein>
    <submittedName>
        <fullName evidence="2">Uncharacterized protein</fullName>
    </submittedName>
</protein>
<gene>
    <name evidence="2" type="ORF">WMY93_018355</name>
</gene>